<organism evidence="7 8">
    <name type="scientific">Salinicoccus sediminis</name>
    <dbReference type="NCBI Taxonomy" id="1432562"/>
    <lineage>
        <taxon>Bacteria</taxon>
        <taxon>Bacillati</taxon>
        <taxon>Bacillota</taxon>
        <taxon>Bacilli</taxon>
        <taxon>Bacillales</taxon>
        <taxon>Staphylococcaceae</taxon>
        <taxon>Salinicoccus</taxon>
    </lineage>
</organism>
<dbReference type="OrthoDB" id="9784988at2"/>
<evidence type="ECO:0000256" key="3">
    <source>
        <dbReference type="ARBA" id="ARBA00022801"/>
    </source>
</evidence>
<evidence type="ECO:0000313" key="8">
    <source>
        <dbReference type="Proteomes" id="UP000034287"/>
    </source>
</evidence>
<keyword evidence="4 6" id="KW-0648">Protein biosynthesis</keyword>
<dbReference type="InterPro" id="IPR023635">
    <property type="entry name" value="Peptide_deformylase"/>
</dbReference>
<comment type="caution">
    <text evidence="7">The sequence shown here is derived from an EMBL/GenBank/DDBJ whole genome shotgun (WGS) entry which is preliminary data.</text>
</comment>
<dbReference type="SUPFAM" id="SSF56420">
    <property type="entry name" value="Peptide deformylase"/>
    <property type="match status" value="1"/>
</dbReference>
<dbReference type="RefSeq" id="WP_046516105.1">
    <property type="nucleotide sequence ID" value="NZ_LAYZ01000024.1"/>
</dbReference>
<evidence type="ECO:0000256" key="6">
    <source>
        <dbReference type="HAMAP-Rule" id="MF_00163"/>
    </source>
</evidence>
<dbReference type="AlphaFoldDB" id="A0A0M2SMB9"/>
<dbReference type="Pfam" id="PF01327">
    <property type="entry name" value="Pep_deformylase"/>
    <property type="match status" value="1"/>
</dbReference>
<comment type="catalytic activity">
    <reaction evidence="6">
        <text>N-terminal N-formyl-L-methionyl-[peptide] + H2O = N-terminal L-methionyl-[peptide] + formate</text>
        <dbReference type="Rhea" id="RHEA:24420"/>
        <dbReference type="Rhea" id="RHEA-COMP:10639"/>
        <dbReference type="Rhea" id="RHEA-COMP:10640"/>
        <dbReference type="ChEBI" id="CHEBI:15377"/>
        <dbReference type="ChEBI" id="CHEBI:15740"/>
        <dbReference type="ChEBI" id="CHEBI:49298"/>
        <dbReference type="ChEBI" id="CHEBI:64731"/>
        <dbReference type="EC" id="3.5.1.88"/>
    </reaction>
</comment>
<dbReference type="NCBIfam" id="TIGR00079">
    <property type="entry name" value="pept_deformyl"/>
    <property type="match status" value="1"/>
</dbReference>
<gene>
    <name evidence="6" type="primary">def</name>
    <name evidence="7" type="ORF">WN59_09080</name>
</gene>
<evidence type="ECO:0000313" key="7">
    <source>
        <dbReference type="EMBL" id="KKK33760.1"/>
    </source>
</evidence>
<dbReference type="Proteomes" id="UP000034287">
    <property type="component" value="Unassembled WGS sequence"/>
</dbReference>
<dbReference type="GO" id="GO:0042586">
    <property type="term" value="F:peptide deformylase activity"/>
    <property type="evidence" value="ECO:0007669"/>
    <property type="project" value="UniProtKB-UniRule"/>
</dbReference>
<comment type="function">
    <text evidence="6">Removes the formyl group from the N-terminal Met of newly synthesized proteins. Requires at least a dipeptide for an efficient rate of reaction. N-terminal L-methionine is a prerequisite for activity but the enzyme has broad specificity at other positions.</text>
</comment>
<dbReference type="EMBL" id="LAYZ01000024">
    <property type="protein sequence ID" value="KKK33760.1"/>
    <property type="molecule type" value="Genomic_DNA"/>
</dbReference>
<keyword evidence="2 6" id="KW-0479">Metal-binding</keyword>
<evidence type="ECO:0000256" key="1">
    <source>
        <dbReference type="ARBA" id="ARBA00010759"/>
    </source>
</evidence>
<feature type="active site" evidence="6">
    <location>
        <position position="154"/>
    </location>
</feature>
<evidence type="ECO:0000256" key="2">
    <source>
        <dbReference type="ARBA" id="ARBA00022723"/>
    </source>
</evidence>
<dbReference type="STRING" id="1432562.WN59_09080"/>
<feature type="binding site" evidence="6">
    <location>
        <position position="110"/>
    </location>
    <ligand>
        <name>Fe cation</name>
        <dbReference type="ChEBI" id="CHEBI:24875"/>
    </ligand>
</feature>
<dbReference type="HAMAP" id="MF_00163">
    <property type="entry name" value="Pep_deformylase"/>
    <property type="match status" value="1"/>
</dbReference>
<dbReference type="CDD" id="cd00487">
    <property type="entry name" value="Pep_deformylase"/>
    <property type="match status" value="1"/>
</dbReference>
<accession>A0A0M2SMB9</accession>
<dbReference type="PRINTS" id="PR01576">
    <property type="entry name" value="PDEFORMYLASE"/>
</dbReference>
<feature type="binding site" evidence="6">
    <location>
        <position position="153"/>
    </location>
    <ligand>
        <name>Fe cation</name>
        <dbReference type="ChEBI" id="CHEBI:24875"/>
    </ligand>
</feature>
<sequence>MLTTKDIVRDPDPILRKKVAEIEKIDDETVSQLKEMREYLVNSQNEETAEKYGLRPGVGLAAPQIGLDKRMLAVYMEDEDGVAEHDYMLINPKVKSHSVTETYLPGGEGCLSVDEDVPGLVHRYQRIKIKALDTEGKPVEIKAKGHLAVVIQHELDHLDGIMFYDRIDEDMPMEPKIGARPVEF</sequence>
<evidence type="ECO:0000256" key="5">
    <source>
        <dbReference type="ARBA" id="ARBA00023004"/>
    </source>
</evidence>
<name>A0A0M2SMB9_9STAP</name>
<keyword evidence="5 6" id="KW-0408">Iron</keyword>
<keyword evidence="3 6" id="KW-0378">Hydrolase</keyword>
<keyword evidence="8" id="KW-1185">Reference proteome</keyword>
<evidence type="ECO:0000256" key="4">
    <source>
        <dbReference type="ARBA" id="ARBA00022917"/>
    </source>
</evidence>
<feature type="binding site" evidence="6">
    <location>
        <position position="157"/>
    </location>
    <ligand>
        <name>Fe cation</name>
        <dbReference type="ChEBI" id="CHEBI:24875"/>
    </ligand>
</feature>
<dbReference type="InterPro" id="IPR036821">
    <property type="entry name" value="Peptide_deformylase_sf"/>
</dbReference>
<dbReference type="PANTHER" id="PTHR10458:SF8">
    <property type="entry name" value="PEPTIDE DEFORMYLASE 2"/>
    <property type="match status" value="1"/>
</dbReference>
<dbReference type="PIRSF" id="PIRSF004749">
    <property type="entry name" value="Pep_def"/>
    <property type="match status" value="1"/>
</dbReference>
<dbReference type="Gene3D" id="3.90.45.10">
    <property type="entry name" value="Peptide deformylase"/>
    <property type="match status" value="1"/>
</dbReference>
<dbReference type="EC" id="3.5.1.88" evidence="6"/>
<protein>
    <recommendedName>
        <fullName evidence="6">Peptide deformylase</fullName>
        <shortName evidence="6">PDF</shortName>
        <ecNumber evidence="6">3.5.1.88</ecNumber>
    </recommendedName>
    <alternativeName>
        <fullName evidence="6">Polypeptide deformylase</fullName>
    </alternativeName>
</protein>
<comment type="cofactor">
    <cofactor evidence="6">
        <name>Fe(2+)</name>
        <dbReference type="ChEBI" id="CHEBI:29033"/>
    </cofactor>
    <text evidence="6">Binds 1 Fe(2+) ion.</text>
</comment>
<dbReference type="GO" id="GO:0046872">
    <property type="term" value="F:metal ion binding"/>
    <property type="evidence" value="ECO:0007669"/>
    <property type="project" value="UniProtKB-KW"/>
</dbReference>
<dbReference type="PATRIC" id="fig|1432562.3.peg.1792"/>
<comment type="similarity">
    <text evidence="1 6">Belongs to the polypeptide deformylase family.</text>
</comment>
<dbReference type="FunFam" id="3.90.45.10:FF:000002">
    <property type="entry name" value="Peptide deformylase"/>
    <property type="match status" value="1"/>
</dbReference>
<proteinExistence type="inferred from homology"/>
<dbReference type="PANTHER" id="PTHR10458">
    <property type="entry name" value="PEPTIDE DEFORMYLASE"/>
    <property type="match status" value="1"/>
</dbReference>
<reference evidence="7 8" key="1">
    <citation type="submission" date="2015-04" db="EMBL/GenBank/DDBJ databases">
        <title>Taxonomic description and genome sequence of Salinicoccus sediminis sp. nov., a novel hyper halotolerant bacterium isolated from marine sediment.</title>
        <authorList>
            <person name="Mathan Kumar R."/>
            <person name="Kaur G."/>
            <person name="Kumar N."/>
            <person name="Kumar A."/>
            <person name="Singh N.K."/>
            <person name="Kaur N."/>
            <person name="Mayilraj S."/>
        </authorList>
    </citation>
    <scope>NUCLEOTIDE SEQUENCE [LARGE SCALE GENOMIC DNA]</scope>
    <source>
        <strain evidence="7 8">SV-16</strain>
    </source>
</reference>
<dbReference type="GO" id="GO:0006412">
    <property type="term" value="P:translation"/>
    <property type="evidence" value="ECO:0007669"/>
    <property type="project" value="UniProtKB-UniRule"/>
</dbReference>